<evidence type="ECO:0000256" key="1">
    <source>
        <dbReference type="ARBA" id="ARBA00004319"/>
    </source>
</evidence>
<dbReference type="InterPro" id="IPR039992">
    <property type="entry name" value="Sep15_SelM"/>
</dbReference>
<evidence type="ECO:0000256" key="7">
    <source>
        <dbReference type="SAM" id="SignalP"/>
    </source>
</evidence>
<evidence type="ECO:0000256" key="4">
    <source>
        <dbReference type="ARBA" id="ARBA00022824"/>
    </source>
</evidence>
<dbReference type="InterPro" id="IPR014912">
    <property type="entry name" value="Sep15_SelM_dom"/>
</dbReference>
<evidence type="ECO:0000313" key="10">
    <source>
        <dbReference type="Proteomes" id="UP000663828"/>
    </source>
</evidence>
<feature type="chain" id="PRO_5032569743" description="Selenoprotein F" evidence="7">
    <location>
        <begin position="18"/>
        <end position="358"/>
    </location>
</feature>
<evidence type="ECO:0000259" key="8">
    <source>
        <dbReference type="Pfam" id="PF08806"/>
    </source>
</evidence>
<dbReference type="PANTHER" id="PTHR13077">
    <property type="entry name" value="SELENOPROTEIN F"/>
    <property type="match status" value="1"/>
</dbReference>
<dbReference type="Proteomes" id="UP000663828">
    <property type="component" value="Unassembled WGS sequence"/>
</dbReference>
<protein>
    <recommendedName>
        <fullName evidence="6">Selenoprotein F</fullName>
    </recommendedName>
</protein>
<proteinExistence type="inferred from homology"/>
<comment type="similarity">
    <text evidence="2">Belongs to the selenoprotein M/F family.</text>
</comment>
<feature type="signal peptide" evidence="7">
    <location>
        <begin position="1"/>
        <end position="17"/>
    </location>
</feature>
<keyword evidence="4" id="KW-0256">Endoplasmic reticulum</keyword>
<gene>
    <name evidence="9" type="ORF">XAT740_LOCUS18487</name>
</gene>
<evidence type="ECO:0000256" key="5">
    <source>
        <dbReference type="ARBA" id="ARBA00022933"/>
    </source>
</evidence>
<evidence type="ECO:0000256" key="6">
    <source>
        <dbReference type="ARBA" id="ARBA00040775"/>
    </source>
</evidence>
<keyword evidence="5" id="KW-0712">Selenocysteine</keyword>
<evidence type="ECO:0000313" key="9">
    <source>
        <dbReference type="EMBL" id="CAF1103625.1"/>
    </source>
</evidence>
<comment type="caution">
    <text evidence="9">The sequence shown here is derived from an EMBL/GenBank/DDBJ whole genome shotgun (WGS) entry which is preliminary data.</text>
</comment>
<name>A0A814PEQ0_ADIRI</name>
<dbReference type="PANTHER" id="PTHR13077:SF6">
    <property type="entry name" value="SELENOPROTEIN F"/>
    <property type="match status" value="1"/>
</dbReference>
<evidence type="ECO:0000256" key="3">
    <source>
        <dbReference type="ARBA" id="ARBA00022729"/>
    </source>
</evidence>
<keyword evidence="10" id="KW-1185">Reference proteome</keyword>
<dbReference type="InterPro" id="IPR036249">
    <property type="entry name" value="Thioredoxin-like_sf"/>
</dbReference>
<feature type="domain" description="Selenoprotein F/M" evidence="8">
    <location>
        <begin position="75"/>
        <end position="148"/>
    </location>
</feature>
<dbReference type="Pfam" id="PF08806">
    <property type="entry name" value="Sep15_SelM"/>
    <property type="match status" value="1"/>
</dbReference>
<dbReference type="AlphaFoldDB" id="A0A814PEQ0"/>
<evidence type="ECO:0000256" key="2">
    <source>
        <dbReference type="ARBA" id="ARBA00005742"/>
    </source>
</evidence>
<dbReference type="EMBL" id="CAJNOR010001235">
    <property type="protein sequence ID" value="CAF1103625.1"/>
    <property type="molecule type" value="Genomic_DNA"/>
</dbReference>
<organism evidence="9 10">
    <name type="scientific">Adineta ricciae</name>
    <name type="common">Rotifer</name>
    <dbReference type="NCBI Taxonomy" id="249248"/>
    <lineage>
        <taxon>Eukaryota</taxon>
        <taxon>Metazoa</taxon>
        <taxon>Spiralia</taxon>
        <taxon>Gnathifera</taxon>
        <taxon>Rotifera</taxon>
        <taxon>Eurotatoria</taxon>
        <taxon>Bdelloidea</taxon>
        <taxon>Adinetida</taxon>
        <taxon>Adinetidae</taxon>
        <taxon>Adineta</taxon>
    </lineage>
</organism>
<reference evidence="9" key="1">
    <citation type="submission" date="2021-02" db="EMBL/GenBank/DDBJ databases">
        <authorList>
            <person name="Nowell W R."/>
        </authorList>
    </citation>
    <scope>NUCLEOTIDE SEQUENCE</scope>
</reference>
<dbReference type="GO" id="GO:0005788">
    <property type="term" value="C:endoplasmic reticulum lumen"/>
    <property type="evidence" value="ECO:0007669"/>
    <property type="project" value="UniProtKB-SubCell"/>
</dbReference>
<comment type="subcellular location">
    <subcellularLocation>
        <location evidence="1">Endoplasmic reticulum lumen</location>
    </subcellularLocation>
</comment>
<dbReference type="Gene3D" id="3.40.30.50">
    <property type="entry name" value="Sep15/SelM thioredoxin-like domain, active-site redox motif"/>
    <property type="match status" value="1"/>
</dbReference>
<dbReference type="SUPFAM" id="SSF52833">
    <property type="entry name" value="Thioredoxin-like"/>
    <property type="match status" value="1"/>
</dbReference>
<keyword evidence="3 7" id="KW-0732">Signal</keyword>
<dbReference type="GO" id="GO:0016491">
    <property type="term" value="F:oxidoreductase activity"/>
    <property type="evidence" value="ECO:0007669"/>
    <property type="project" value="TreeGrafter"/>
</dbReference>
<dbReference type="InterPro" id="IPR041966">
    <property type="entry name" value="LOTUS-like"/>
</dbReference>
<dbReference type="Gene3D" id="3.30.420.610">
    <property type="entry name" value="LOTUS domain-like"/>
    <property type="match status" value="1"/>
</dbReference>
<accession>A0A814PEQ0</accession>
<sequence>MLMNIFLILFLITAVTSDSLSSLQCLDRGFSPENLLCSNCHDLKQFHLNDLENTCKQCCVQTDNDDEPRIKYHRAVLTVCTCKFGRYPQIEAFVRSDRPKRFPTFSFKHVPGAEPVLHLYNAKDEKIQSLGIEKWDTDTIVAFLEENLDIGSLRMNSTTFPDLDNNEQIRLLLNLREDIRVLLSTHPKGIWFQMLPKVFHMHFNRDMRLDSFGISNPLFFIDYVSDMIKYELPNNINEDDFIIELNPQRRQISDVKVSRDVLLKLLASANREKRGAILREICIIDENCKHQKETIHPTHEQIAKRFQKIRSMIDICLRYLPSSSPEISSDDLIQLYHQSNEFIANITPISQHLSSLGN</sequence>
<dbReference type="InterPro" id="IPR038219">
    <property type="entry name" value="Sep15/SelM_sf"/>
</dbReference>